<keyword evidence="4" id="KW-1185">Reference proteome</keyword>
<dbReference type="EMBL" id="JACMSC010000005">
    <property type="protein sequence ID" value="KAG6523022.1"/>
    <property type="molecule type" value="Genomic_DNA"/>
</dbReference>
<dbReference type="PANTHER" id="PTHR34212:SF1">
    <property type="entry name" value="OS06G0106900 PROTEIN"/>
    <property type="match status" value="1"/>
</dbReference>
<dbReference type="InterPro" id="IPR002156">
    <property type="entry name" value="RNaseH_domain"/>
</dbReference>
<name>A0A8J5HTC3_ZINOF</name>
<dbReference type="Gene3D" id="3.60.10.10">
    <property type="entry name" value="Endonuclease/exonuclease/phosphatase"/>
    <property type="match status" value="1"/>
</dbReference>
<organism evidence="3 4">
    <name type="scientific">Zingiber officinale</name>
    <name type="common">Ginger</name>
    <name type="synonym">Amomum zingiber</name>
    <dbReference type="NCBI Taxonomy" id="94328"/>
    <lineage>
        <taxon>Eukaryota</taxon>
        <taxon>Viridiplantae</taxon>
        <taxon>Streptophyta</taxon>
        <taxon>Embryophyta</taxon>
        <taxon>Tracheophyta</taxon>
        <taxon>Spermatophyta</taxon>
        <taxon>Magnoliopsida</taxon>
        <taxon>Liliopsida</taxon>
        <taxon>Zingiberales</taxon>
        <taxon>Zingiberaceae</taxon>
        <taxon>Zingiber</taxon>
    </lineage>
</organism>
<dbReference type="CDD" id="cd06222">
    <property type="entry name" value="RNase_H_like"/>
    <property type="match status" value="1"/>
</dbReference>
<dbReference type="PROSITE" id="PS50879">
    <property type="entry name" value="RNASE_H_1"/>
    <property type="match status" value="1"/>
</dbReference>
<feature type="compositionally biased region" description="Basic and acidic residues" evidence="1">
    <location>
        <begin position="21"/>
        <end position="31"/>
    </location>
</feature>
<gene>
    <name evidence="3" type="ORF">ZIOFF_020179</name>
</gene>
<feature type="region of interest" description="Disordered" evidence="1">
    <location>
        <begin position="1"/>
        <end position="40"/>
    </location>
</feature>
<comment type="caution">
    <text evidence="3">The sequence shown here is derived from an EMBL/GenBank/DDBJ whole genome shotgun (WGS) entry which is preliminary data.</text>
</comment>
<evidence type="ECO:0000259" key="2">
    <source>
        <dbReference type="PROSITE" id="PS50879"/>
    </source>
</evidence>
<accession>A0A8J5HTC3</accession>
<sequence length="1172" mass="131875">MEKVRYGQANPMSKKGKKKQVKGELDRMKQAEKKRKRLEKALAASAAIRSELEKKKQKKLEEQQRLDEEGASIAEAVALHVLGEDTDEPCHFAMNHSAWNNCWNYSGNIDLFMGYESSGKHCLDLNQASSAYEPVWKCNRLQNQSVCPPQTYTKGRQLSPQEGTSQVTDFSVGLLAAQAVSSLQIAEDPNCGLAKGKERIFAKLKLTLYIAKGKQWHGSCWLIWFIGGIPMRIFKWSPNFTYEAESSVVPVWVQLPDYLFICSRIFGLALDLKEGFKRVERLSKCCIQCLYLGHSDEECNFIGNQAIPVRRAVMQELNKVGEDLREQVNDEQVFEKSKKAVEDLGTSGLEEDNVEQQMDERCVNVEGEKGDQRLPQEEVVGVKIQGVKAINVGPVVGIMKRPKAVKKVNYKVLNMQGRDHGQEVLVDAIQRDALTKEKNNLIFDDSVQSGGTISSDFEEMRTSKSFVELEEGYWLGFESAIANCSGKIWFLHDNKIDCNVLMDRDQFLHLKLSLHIFPSDLFVTVVYAKCNSGERRILWESLLNVKPVDEVFWLVGGDFNVISGPSKQSDGVLSWPGAVREFNNFLMVSGLLDVGFVGDRRGGEGPAVNTGSVENMEQILVLIGYEEYDVLERLPTLEEVKKVVWEMDEEGAAGPDGFSVAFFVACWKPSRRMCSFGFLQGRVFLRGMAATIGSLSSKRKIRWIAWPDICKPKKEGGGLGVRRLVDVATAVSVRLWARFREQNTPWSKYLQQQYCGNNLVSDYMDEQGWDDLETSCGWEIFSEIFLGEGQAGTGVRLPVDEVLQKRARETRLYFAWCEKAELFWEPERKPNWGFKLNLDGCAKGNPGISSYGAIVRDHEGMVVRAIHGVIGEGSNLRAELFGILNGLELCIANQYLPIWLESDSMVALKAIQSSCVGWELRNLINKIKGLIVKHHIRYSHVYREANAAADYLANQAFSFSMERVLSSHEPAIAFKTAYENLNLDFSGNKSVTLQQIWHLTQHAFSAFWVYAALGGAVDNREKIQAFLWVMPNKNVELHTVVEENIGYYNEAKIVAELSRAAHYFAPQEPIALVALPFNDQKWFLNADGTDKQRTNTFELALEYYAQASAAMGGGEVSWRAQGSNDQQRQRNKMLAQLLTEILLKDVGVSLLLGPRGTGEEVSLSKYMMDQNG</sequence>
<evidence type="ECO:0000256" key="1">
    <source>
        <dbReference type="SAM" id="MobiDB-lite"/>
    </source>
</evidence>
<dbReference type="Pfam" id="PF13456">
    <property type="entry name" value="RVT_3"/>
    <property type="match status" value="1"/>
</dbReference>
<evidence type="ECO:0000313" key="4">
    <source>
        <dbReference type="Proteomes" id="UP000734854"/>
    </source>
</evidence>
<dbReference type="InterPro" id="IPR036691">
    <property type="entry name" value="Endo/exonu/phosph_ase_sf"/>
</dbReference>
<dbReference type="Gene3D" id="3.30.420.10">
    <property type="entry name" value="Ribonuclease H-like superfamily/Ribonuclease H"/>
    <property type="match status" value="1"/>
</dbReference>
<dbReference type="GO" id="GO:0003676">
    <property type="term" value="F:nucleic acid binding"/>
    <property type="evidence" value="ECO:0007669"/>
    <property type="project" value="InterPro"/>
</dbReference>
<dbReference type="InterPro" id="IPR036397">
    <property type="entry name" value="RNaseH_sf"/>
</dbReference>
<evidence type="ECO:0000313" key="3">
    <source>
        <dbReference type="EMBL" id="KAG6523022.1"/>
    </source>
</evidence>
<protein>
    <recommendedName>
        <fullName evidence="2">RNase H type-1 domain-containing protein</fullName>
    </recommendedName>
</protein>
<dbReference type="PANTHER" id="PTHR34212">
    <property type="entry name" value="OS02G0104200 PROTEIN"/>
    <property type="match status" value="1"/>
</dbReference>
<reference evidence="3 4" key="1">
    <citation type="submission" date="2020-08" db="EMBL/GenBank/DDBJ databases">
        <title>Plant Genome Project.</title>
        <authorList>
            <person name="Zhang R.-G."/>
        </authorList>
    </citation>
    <scope>NUCLEOTIDE SEQUENCE [LARGE SCALE GENOMIC DNA]</scope>
    <source>
        <tissue evidence="3">Rhizome</tissue>
    </source>
</reference>
<dbReference type="SUPFAM" id="SSF53098">
    <property type="entry name" value="Ribonuclease H-like"/>
    <property type="match status" value="1"/>
</dbReference>
<feature type="domain" description="RNase H type-1" evidence="2">
    <location>
        <begin position="830"/>
        <end position="958"/>
    </location>
</feature>
<proteinExistence type="predicted"/>
<dbReference type="InterPro" id="IPR012337">
    <property type="entry name" value="RNaseH-like_sf"/>
</dbReference>
<dbReference type="AlphaFoldDB" id="A0A8J5HTC3"/>
<dbReference type="GO" id="GO:0004523">
    <property type="term" value="F:RNA-DNA hybrid ribonuclease activity"/>
    <property type="evidence" value="ECO:0007669"/>
    <property type="project" value="InterPro"/>
</dbReference>
<dbReference type="InterPro" id="IPR044730">
    <property type="entry name" value="RNase_H-like_dom_plant"/>
</dbReference>
<dbReference type="Proteomes" id="UP000734854">
    <property type="component" value="Unassembled WGS sequence"/>
</dbReference>